<dbReference type="Gene3D" id="3.40.630.30">
    <property type="match status" value="1"/>
</dbReference>
<sequence length="188" mass="21914">MWTFPERLEGRFVRLEPLALAHAPLFLAAYEEEVYRYMSYRPEPSLEGMERHLRALLEEPGRVNWLIRLGEEAAGRISVIAPAPEHGRLELGTLIFRPFWGSPANLEAKLLLMAHAFEVLGAERVQFKVDARNLRSQRALEKLGAVREGVLRRHRRVGQEWRDDVFYSVLKEEWPGVRERIWARLASF</sequence>
<dbReference type="RefSeq" id="WP_038066610.1">
    <property type="nucleotide sequence ID" value="NZ_JPSL02000040.1"/>
</dbReference>
<dbReference type="PATRIC" id="fig|276.5.peg.1996"/>
<dbReference type="GO" id="GO:0016747">
    <property type="term" value="F:acyltransferase activity, transferring groups other than amino-acyl groups"/>
    <property type="evidence" value="ECO:0007669"/>
    <property type="project" value="InterPro"/>
</dbReference>
<comment type="caution">
    <text evidence="2">The sequence shown here is derived from an EMBL/GenBank/DDBJ whole genome shotgun (WGS) entry which is preliminary data.</text>
</comment>
<dbReference type="Pfam" id="PF13302">
    <property type="entry name" value="Acetyltransf_3"/>
    <property type="match status" value="1"/>
</dbReference>
<evidence type="ECO:0000259" key="1">
    <source>
        <dbReference type="PROSITE" id="PS51186"/>
    </source>
</evidence>
<feature type="domain" description="N-acetyltransferase" evidence="1">
    <location>
        <begin position="24"/>
        <end position="172"/>
    </location>
</feature>
<gene>
    <name evidence="2" type="ORF">THFILI_11600</name>
</gene>
<dbReference type="PANTHER" id="PTHR43610:SF1">
    <property type="entry name" value="N-ACETYLTRANSFERASE DOMAIN-CONTAINING PROTEIN"/>
    <property type="match status" value="1"/>
</dbReference>
<accession>A0A0A2X7N2</accession>
<reference evidence="2 3" key="1">
    <citation type="journal article" date="2015" name="Genome Announc.">
        <title>Draft Genome Sequence of the Thermophile Thermus filiformis ATCC 43280, Producer of Carotenoid-(Di)glucoside-Branched Fatty Acid (Di)esters and Source of Hyperthermostable Enzymes of Biotechnological Interest.</title>
        <authorList>
            <person name="Mandelli F."/>
            <person name="Oliveira Ramires B."/>
            <person name="Couger M.B."/>
            <person name="Paixao D.A."/>
            <person name="Camilo C.M."/>
            <person name="Polikarpov I."/>
            <person name="Prade R."/>
            <person name="Riano-Pachon D.M."/>
            <person name="Squina F.M."/>
        </authorList>
    </citation>
    <scope>NUCLEOTIDE SEQUENCE [LARGE SCALE GENOMIC DNA]</scope>
    <source>
        <strain evidence="2 3">ATCC 43280</strain>
    </source>
</reference>
<name>A0A0A2X7N2_THEFI</name>
<dbReference type="SUPFAM" id="SSF55729">
    <property type="entry name" value="Acyl-CoA N-acyltransferases (Nat)"/>
    <property type="match status" value="1"/>
</dbReference>
<dbReference type="AlphaFoldDB" id="A0A0A2X7N2"/>
<keyword evidence="3" id="KW-1185">Reference proteome</keyword>
<evidence type="ECO:0000313" key="3">
    <source>
        <dbReference type="Proteomes" id="UP000030364"/>
    </source>
</evidence>
<dbReference type="EMBL" id="JPSL02000040">
    <property type="protein sequence ID" value="KGQ21199.1"/>
    <property type="molecule type" value="Genomic_DNA"/>
</dbReference>
<proteinExistence type="predicted"/>
<organism evidence="2 3">
    <name type="scientific">Thermus filiformis</name>
    <dbReference type="NCBI Taxonomy" id="276"/>
    <lineage>
        <taxon>Bacteria</taxon>
        <taxon>Thermotogati</taxon>
        <taxon>Deinococcota</taxon>
        <taxon>Deinococci</taxon>
        <taxon>Thermales</taxon>
        <taxon>Thermaceae</taxon>
        <taxon>Thermus</taxon>
    </lineage>
</organism>
<evidence type="ECO:0000313" key="2">
    <source>
        <dbReference type="EMBL" id="KGQ21199.1"/>
    </source>
</evidence>
<dbReference type="InterPro" id="IPR000182">
    <property type="entry name" value="GNAT_dom"/>
</dbReference>
<dbReference type="PROSITE" id="PS51186">
    <property type="entry name" value="GNAT"/>
    <property type="match status" value="1"/>
</dbReference>
<dbReference type="InterPro" id="IPR016181">
    <property type="entry name" value="Acyl_CoA_acyltransferase"/>
</dbReference>
<dbReference type="OrthoDB" id="9795199at2"/>
<protein>
    <submittedName>
        <fullName evidence="2">Alanine acetyltransferase</fullName>
    </submittedName>
</protein>
<dbReference type="STRING" id="276.THFILI_11600"/>
<dbReference type="PANTHER" id="PTHR43610">
    <property type="entry name" value="BLL6696 PROTEIN"/>
    <property type="match status" value="1"/>
</dbReference>
<dbReference type="Proteomes" id="UP000030364">
    <property type="component" value="Unassembled WGS sequence"/>
</dbReference>